<dbReference type="EMBL" id="JACRSV010000002">
    <property type="protein sequence ID" value="MBC8559822.1"/>
    <property type="molecule type" value="Genomic_DNA"/>
</dbReference>
<name>A0A926E405_9FIRM</name>
<gene>
    <name evidence="3" type="ORF">H8710_07030</name>
</gene>
<feature type="transmembrane region" description="Helical" evidence="1">
    <location>
        <begin position="660"/>
        <end position="683"/>
    </location>
</feature>
<sequence>MAGAVTLLMITMLILAAVPALTAHAASEPTVSITTDPKSGIKAFDDFSMDLKFVHNAYTDRDVTSVDVTVTGVGGMSGSYAEKGIRPSGDSVLGYQLHVPEGKITYTGMGSTTLLIDVKYNGKVTDSYSFQRTVYSIDGGGNDQYDPDEPVTPSPMDPPKVAGNAIIVKEGSPLQTINAGQSKTLRIQLSNTTNSILGKIQVTSTLPEGMTFNSSDATKSIYLGRKETAELTLDVVGGKEMTTGTQTIQLKAMYKYGSEIKTEEIPVYLKVTGMDEQAGTSGSLAVTSYKIDKSTVPAGESFKLSVTVQNNTAKAVQGLQVKLDGLATEGITVNGGLDTQTVQNLGKGASTTLTYNMATSKKLETGNQILTVNLKNGEEEVSSKVFVPVKGTKTSSGDEEGVGMSKPQIIMQSYSFGESSVVGGQTFPLTLNVKNTSSVSAIENVKMTIESAPDETTGGVFTPANSSNTFFIARVPAGGVFSESIDMLVKADAAPKSYGLQVKFSYEAVLDGKRETLEATETITVPVTQPDRFEVNEVEMYSPIYLGDSPSISVQYVNQGKSTIFNLSVEATGENFTTGESKSYIGNVESGASDSFDLSINPVDVGPLSGTLKFTYEDANGDTKEIIREFSAEVMQMDMPAIDDPGMEPMPEEPKGGLPMWAWILIGVGGAVVIAVVVIVVVVKVKAHKKRLLEENDEFDDIPEDDEDQQQ</sequence>
<keyword evidence="2" id="KW-0732">Signal</keyword>
<dbReference type="PANTHER" id="PTHR35902">
    <property type="entry name" value="S-LAYER DOMAIN-LIKE PROTEIN-RELATED"/>
    <property type="match status" value="1"/>
</dbReference>
<keyword evidence="4" id="KW-1185">Reference proteome</keyword>
<dbReference type="InterPro" id="IPR013783">
    <property type="entry name" value="Ig-like_fold"/>
</dbReference>
<dbReference type="PANTHER" id="PTHR35902:SF3">
    <property type="entry name" value="NPCBM-ASSOCIATED, NEW3 DOMAIN OF ALPHA-GALACTOSIDASE"/>
    <property type="match status" value="1"/>
</dbReference>
<proteinExistence type="predicted"/>
<protein>
    <submittedName>
        <fullName evidence="3">Cell adhesion protein</fullName>
    </submittedName>
</protein>
<keyword evidence="1" id="KW-1133">Transmembrane helix</keyword>
<evidence type="ECO:0000256" key="1">
    <source>
        <dbReference type="SAM" id="Phobius"/>
    </source>
</evidence>
<keyword evidence="1" id="KW-0472">Membrane</keyword>
<feature type="signal peptide" evidence="2">
    <location>
        <begin position="1"/>
        <end position="25"/>
    </location>
</feature>
<accession>A0A926E405</accession>
<dbReference type="AlphaFoldDB" id="A0A926E405"/>
<evidence type="ECO:0000256" key="2">
    <source>
        <dbReference type="SAM" id="SignalP"/>
    </source>
</evidence>
<dbReference type="Proteomes" id="UP000610760">
    <property type="component" value="Unassembled WGS sequence"/>
</dbReference>
<evidence type="ECO:0000313" key="4">
    <source>
        <dbReference type="Proteomes" id="UP000610760"/>
    </source>
</evidence>
<feature type="chain" id="PRO_5037127661" evidence="2">
    <location>
        <begin position="26"/>
        <end position="711"/>
    </location>
</feature>
<dbReference type="Gene3D" id="2.60.40.10">
    <property type="entry name" value="Immunoglobulins"/>
    <property type="match status" value="1"/>
</dbReference>
<comment type="caution">
    <text evidence="3">The sequence shown here is derived from an EMBL/GenBank/DDBJ whole genome shotgun (WGS) entry which is preliminary data.</text>
</comment>
<evidence type="ECO:0000313" key="3">
    <source>
        <dbReference type="EMBL" id="MBC8559822.1"/>
    </source>
</evidence>
<reference evidence="3" key="1">
    <citation type="submission" date="2020-08" db="EMBL/GenBank/DDBJ databases">
        <title>Genome public.</title>
        <authorList>
            <person name="Liu C."/>
            <person name="Sun Q."/>
        </authorList>
    </citation>
    <scope>NUCLEOTIDE SEQUENCE</scope>
    <source>
        <strain evidence="3">NSJ-33</strain>
    </source>
</reference>
<dbReference type="RefSeq" id="WP_249294804.1">
    <property type="nucleotide sequence ID" value="NZ_JACRSV010000002.1"/>
</dbReference>
<organism evidence="3 4">
    <name type="scientific">Fumia xinanensis</name>
    <dbReference type="NCBI Taxonomy" id="2763659"/>
    <lineage>
        <taxon>Bacteria</taxon>
        <taxon>Bacillati</taxon>
        <taxon>Bacillota</taxon>
        <taxon>Clostridia</taxon>
        <taxon>Eubacteriales</taxon>
        <taxon>Oscillospiraceae</taxon>
        <taxon>Fumia</taxon>
    </lineage>
</organism>
<keyword evidence="1" id="KW-0812">Transmembrane</keyword>